<keyword evidence="4" id="KW-1185">Reference proteome</keyword>
<feature type="signal peptide" evidence="1">
    <location>
        <begin position="1"/>
        <end position="18"/>
    </location>
</feature>
<accession>A0ABW3AW76</accession>
<reference evidence="4" key="1">
    <citation type="journal article" date="2019" name="Int. J. Syst. Evol. Microbiol.">
        <title>The Global Catalogue of Microorganisms (GCM) 10K type strain sequencing project: providing services to taxonomists for standard genome sequencing and annotation.</title>
        <authorList>
            <consortium name="The Broad Institute Genomics Platform"/>
            <consortium name="The Broad Institute Genome Sequencing Center for Infectious Disease"/>
            <person name="Wu L."/>
            <person name="Ma J."/>
        </authorList>
    </citation>
    <scope>NUCLEOTIDE SEQUENCE [LARGE SCALE GENOMIC DNA]</scope>
    <source>
        <strain evidence="4">CCUG 61484</strain>
    </source>
</reference>
<dbReference type="Pfam" id="PF11827">
    <property type="entry name" value="DUF3347"/>
    <property type="match status" value="1"/>
</dbReference>
<protein>
    <submittedName>
        <fullName evidence="3">DUF3347 domain-containing protein</fullName>
    </submittedName>
</protein>
<keyword evidence="1" id="KW-0732">Signal</keyword>
<sequence length="162" mass="18195">MKMLVLSFILFISISAKAQNARVDKIAESYIALKNALVASNAILAKSRSAELLSALSSPITNLKPAQQKQAAAYLEKLKFDSRHISQTTEIDRQREHFESLSKNLYTLFSGLKLNSHTLYQQYCPMKKASWLSETEEIRNPYYGDDMLECGKITATLNSVGK</sequence>
<evidence type="ECO:0000256" key="1">
    <source>
        <dbReference type="SAM" id="SignalP"/>
    </source>
</evidence>
<name>A0ABW3AW76_9SPHI</name>
<comment type="caution">
    <text evidence="3">The sequence shown here is derived from an EMBL/GenBank/DDBJ whole genome shotgun (WGS) entry which is preliminary data.</text>
</comment>
<evidence type="ECO:0000313" key="4">
    <source>
        <dbReference type="Proteomes" id="UP001597010"/>
    </source>
</evidence>
<feature type="chain" id="PRO_5046125590" evidence="1">
    <location>
        <begin position="19"/>
        <end position="162"/>
    </location>
</feature>
<dbReference type="Proteomes" id="UP001597010">
    <property type="component" value="Unassembled WGS sequence"/>
</dbReference>
<evidence type="ECO:0000259" key="2">
    <source>
        <dbReference type="Pfam" id="PF11827"/>
    </source>
</evidence>
<proteinExistence type="predicted"/>
<feature type="domain" description="DUF3347" evidence="2">
    <location>
        <begin position="26"/>
        <end position="115"/>
    </location>
</feature>
<dbReference type="EMBL" id="JBHTHZ010000014">
    <property type="protein sequence ID" value="MFD0795322.1"/>
    <property type="molecule type" value="Genomic_DNA"/>
</dbReference>
<dbReference type="InterPro" id="IPR021782">
    <property type="entry name" value="DUF3347"/>
</dbReference>
<evidence type="ECO:0000313" key="3">
    <source>
        <dbReference type="EMBL" id="MFD0795322.1"/>
    </source>
</evidence>
<gene>
    <name evidence="3" type="ORF">ACFQZX_16995</name>
</gene>
<organism evidence="3 4">
    <name type="scientific">Mucilaginibacter litoreus</name>
    <dbReference type="NCBI Taxonomy" id="1048221"/>
    <lineage>
        <taxon>Bacteria</taxon>
        <taxon>Pseudomonadati</taxon>
        <taxon>Bacteroidota</taxon>
        <taxon>Sphingobacteriia</taxon>
        <taxon>Sphingobacteriales</taxon>
        <taxon>Sphingobacteriaceae</taxon>
        <taxon>Mucilaginibacter</taxon>
    </lineage>
</organism>
<dbReference type="RefSeq" id="WP_377117609.1">
    <property type="nucleotide sequence ID" value="NZ_JBHTHZ010000014.1"/>
</dbReference>